<reference evidence="2 3" key="1">
    <citation type="journal article" date="2019" name="Commun. Biol.">
        <title>The bagworm genome reveals a unique fibroin gene that provides high tensile strength.</title>
        <authorList>
            <person name="Kono N."/>
            <person name="Nakamura H."/>
            <person name="Ohtoshi R."/>
            <person name="Tomita M."/>
            <person name="Numata K."/>
            <person name="Arakawa K."/>
        </authorList>
    </citation>
    <scope>NUCLEOTIDE SEQUENCE [LARGE SCALE GENOMIC DNA]</scope>
</reference>
<dbReference type="AlphaFoldDB" id="A0A4C1UP19"/>
<keyword evidence="3" id="KW-1185">Reference proteome</keyword>
<sequence length="237" mass="26369">MMKVNPTARKSLQDLTAPINTTEYSSFGQIMRKQRQKRVGTTQGAVDPAEPKDSLRNEPLSRAACVSPRPAAERAFYSEIHPKKKNLSSTFNNSLSHTGEFYACAAVLSTGLFVVRSTELTAAPRIPDEMNQHVSDPSADTRDALRGADGRPRPPHIARCDNSEAGYLSAGRRCAGIVDLISLRGEIYRTPPFYWRLFIKSFREVGRRTGAPRAPAGSERRAFVSDLRPMRQFETEN</sequence>
<comment type="caution">
    <text evidence="2">The sequence shown here is derived from an EMBL/GenBank/DDBJ whole genome shotgun (WGS) entry which is preliminary data.</text>
</comment>
<gene>
    <name evidence="2" type="ORF">EVAR_19059_1</name>
</gene>
<protein>
    <submittedName>
        <fullName evidence="2">Uncharacterized protein</fullName>
    </submittedName>
</protein>
<evidence type="ECO:0000256" key="1">
    <source>
        <dbReference type="SAM" id="MobiDB-lite"/>
    </source>
</evidence>
<dbReference type="Proteomes" id="UP000299102">
    <property type="component" value="Unassembled WGS sequence"/>
</dbReference>
<proteinExistence type="predicted"/>
<feature type="region of interest" description="Disordered" evidence="1">
    <location>
        <begin position="129"/>
        <end position="158"/>
    </location>
</feature>
<feature type="region of interest" description="Disordered" evidence="1">
    <location>
        <begin position="34"/>
        <end position="66"/>
    </location>
</feature>
<dbReference type="EMBL" id="BGZK01000204">
    <property type="protein sequence ID" value="GBP28211.1"/>
    <property type="molecule type" value="Genomic_DNA"/>
</dbReference>
<accession>A0A4C1UP19</accession>
<name>A0A4C1UP19_EUMVA</name>
<evidence type="ECO:0000313" key="3">
    <source>
        <dbReference type="Proteomes" id="UP000299102"/>
    </source>
</evidence>
<organism evidence="2 3">
    <name type="scientific">Eumeta variegata</name>
    <name type="common">Bagworm moth</name>
    <name type="synonym">Eumeta japonica</name>
    <dbReference type="NCBI Taxonomy" id="151549"/>
    <lineage>
        <taxon>Eukaryota</taxon>
        <taxon>Metazoa</taxon>
        <taxon>Ecdysozoa</taxon>
        <taxon>Arthropoda</taxon>
        <taxon>Hexapoda</taxon>
        <taxon>Insecta</taxon>
        <taxon>Pterygota</taxon>
        <taxon>Neoptera</taxon>
        <taxon>Endopterygota</taxon>
        <taxon>Lepidoptera</taxon>
        <taxon>Glossata</taxon>
        <taxon>Ditrysia</taxon>
        <taxon>Tineoidea</taxon>
        <taxon>Psychidae</taxon>
        <taxon>Oiketicinae</taxon>
        <taxon>Eumeta</taxon>
    </lineage>
</organism>
<evidence type="ECO:0000313" key="2">
    <source>
        <dbReference type="EMBL" id="GBP28211.1"/>
    </source>
</evidence>
<feature type="compositionally biased region" description="Basic and acidic residues" evidence="1">
    <location>
        <begin position="139"/>
        <end position="158"/>
    </location>
</feature>